<evidence type="ECO:0000256" key="1">
    <source>
        <dbReference type="ARBA" id="ARBA00004496"/>
    </source>
</evidence>
<comment type="similarity">
    <text evidence="2">Belongs to the universal ribosomal protein uL18 family.</text>
</comment>
<dbReference type="PANTHER" id="PTHR23410">
    <property type="entry name" value="RIBOSOMAL PROTEIN L5-RELATED"/>
    <property type="match status" value="1"/>
</dbReference>
<name>A0AAU9RL49_THLAR</name>
<protein>
    <recommendedName>
        <fullName evidence="8">Large ribosomal subunit protein uL18 C-terminal eukaryotes domain-containing protein</fullName>
    </recommendedName>
</protein>
<dbReference type="InterPro" id="IPR025607">
    <property type="entry name" value="Ribosomal_uL18_C_euk"/>
</dbReference>
<evidence type="ECO:0000256" key="3">
    <source>
        <dbReference type="ARBA" id="ARBA00011113"/>
    </source>
</evidence>
<keyword evidence="5" id="KW-0689">Ribosomal protein</keyword>
<feature type="region of interest" description="Disordered" evidence="7">
    <location>
        <begin position="66"/>
        <end position="86"/>
    </location>
</feature>
<dbReference type="Gene3D" id="3.30.420.100">
    <property type="match status" value="1"/>
</dbReference>
<organism evidence="9 10">
    <name type="scientific">Thlaspi arvense</name>
    <name type="common">Field penny-cress</name>
    <dbReference type="NCBI Taxonomy" id="13288"/>
    <lineage>
        <taxon>Eukaryota</taxon>
        <taxon>Viridiplantae</taxon>
        <taxon>Streptophyta</taxon>
        <taxon>Embryophyta</taxon>
        <taxon>Tracheophyta</taxon>
        <taxon>Spermatophyta</taxon>
        <taxon>Magnoliopsida</taxon>
        <taxon>eudicotyledons</taxon>
        <taxon>Gunneridae</taxon>
        <taxon>Pentapetalae</taxon>
        <taxon>rosids</taxon>
        <taxon>malvids</taxon>
        <taxon>Brassicales</taxon>
        <taxon>Brassicaceae</taxon>
        <taxon>Thlaspideae</taxon>
        <taxon>Thlaspi</taxon>
    </lineage>
</organism>
<comment type="caution">
    <text evidence="9">The sequence shown here is derived from an EMBL/GenBank/DDBJ whole genome shotgun (WGS) entry which is preliminary data.</text>
</comment>
<evidence type="ECO:0000256" key="2">
    <source>
        <dbReference type="ARBA" id="ARBA00007116"/>
    </source>
</evidence>
<dbReference type="GO" id="GO:0003735">
    <property type="term" value="F:structural constituent of ribosome"/>
    <property type="evidence" value="ECO:0007669"/>
    <property type="project" value="InterPro"/>
</dbReference>
<dbReference type="EMBL" id="CAJVSB020000219">
    <property type="protein sequence ID" value="CAH2042888.1"/>
    <property type="molecule type" value="Genomic_DNA"/>
</dbReference>
<dbReference type="GO" id="GO:0006412">
    <property type="term" value="P:translation"/>
    <property type="evidence" value="ECO:0007669"/>
    <property type="project" value="InterPro"/>
</dbReference>
<sequence length="86" mass="10254">RLGRWRFAGFSKDSKQLAAEVHCKYIHEGLCWKMRQKKYKSYFNEYIKRRTDADGIEGMCKKVHAAIRADPTQKKSEKQPPKEHKR</sequence>
<dbReference type="AlphaFoldDB" id="A0AAU9RL49"/>
<dbReference type="Proteomes" id="UP000836841">
    <property type="component" value="Unassembled WGS sequence"/>
</dbReference>
<evidence type="ECO:0000259" key="8">
    <source>
        <dbReference type="Pfam" id="PF14204"/>
    </source>
</evidence>
<feature type="domain" description="Large ribosomal subunit protein uL18 C-terminal eukaryotes" evidence="8">
    <location>
        <begin position="56"/>
        <end position="86"/>
    </location>
</feature>
<dbReference type="GO" id="GO:0000027">
    <property type="term" value="P:ribosomal large subunit assembly"/>
    <property type="evidence" value="ECO:0007669"/>
    <property type="project" value="TreeGrafter"/>
</dbReference>
<dbReference type="GO" id="GO:0022625">
    <property type="term" value="C:cytosolic large ribosomal subunit"/>
    <property type="evidence" value="ECO:0007669"/>
    <property type="project" value="TreeGrafter"/>
</dbReference>
<evidence type="ECO:0000256" key="7">
    <source>
        <dbReference type="SAM" id="MobiDB-lite"/>
    </source>
</evidence>
<dbReference type="PANTHER" id="PTHR23410:SF12">
    <property type="entry name" value="LARGE RIBOSOMAL SUBUNIT PROTEIN UL18"/>
    <property type="match status" value="1"/>
</dbReference>
<keyword evidence="4" id="KW-0963">Cytoplasm</keyword>
<comment type="subcellular location">
    <subcellularLocation>
        <location evidence="1">Cytoplasm</location>
    </subcellularLocation>
</comment>
<keyword evidence="6" id="KW-0687">Ribonucleoprotein</keyword>
<evidence type="ECO:0000313" key="10">
    <source>
        <dbReference type="Proteomes" id="UP000836841"/>
    </source>
</evidence>
<evidence type="ECO:0000313" key="9">
    <source>
        <dbReference type="EMBL" id="CAH2042888.1"/>
    </source>
</evidence>
<gene>
    <name evidence="9" type="ORF">TAV2_LOCUS4861</name>
</gene>
<comment type="subunit">
    <text evidence="3">Component of the large ribosomal subunit (LSU).</text>
</comment>
<feature type="non-terminal residue" evidence="9">
    <location>
        <position position="1"/>
    </location>
</feature>
<evidence type="ECO:0000256" key="4">
    <source>
        <dbReference type="ARBA" id="ARBA00022490"/>
    </source>
</evidence>
<dbReference type="InterPro" id="IPR005485">
    <property type="entry name" value="Rbsml_uL18_euk_arch"/>
</dbReference>
<reference evidence="9 10" key="1">
    <citation type="submission" date="2022-03" db="EMBL/GenBank/DDBJ databases">
        <authorList>
            <person name="Nunn A."/>
            <person name="Chopra R."/>
            <person name="Nunn A."/>
            <person name="Contreras Garrido A."/>
        </authorList>
    </citation>
    <scope>NUCLEOTIDE SEQUENCE [LARGE SCALE GENOMIC DNA]</scope>
</reference>
<evidence type="ECO:0000256" key="5">
    <source>
        <dbReference type="ARBA" id="ARBA00022980"/>
    </source>
</evidence>
<accession>A0AAU9RL49</accession>
<dbReference type="Pfam" id="PF14204">
    <property type="entry name" value="Ribosomal_L18_c"/>
    <property type="match status" value="1"/>
</dbReference>
<keyword evidence="10" id="KW-1185">Reference proteome</keyword>
<feature type="compositionally biased region" description="Basic and acidic residues" evidence="7">
    <location>
        <begin position="71"/>
        <end position="86"/>
    </location>
</feature>
<evidence type="ECO:0000256" key="6">
    <source>
        <dbReference type="ARBA" id="ARBA00023274"/>
    </source>
</evidence>
<dbReference type="GO" id="GO:0008097">
    <property type="term" value="F:5S rRNA binding"/>
    <property type="evidence" value="ECO:0007669"/>
    <property type="project" value="InterPro"/>
</dbReference>
<feature type="non-terminal residue" evidence="9">
    <location>
        <position position="86"/>
    </location>
</feature>
<proteinExistence type="inferred from homology"/>